<organism evidence="3 4">
    <name type="scientific">Silicimonas algicola</name>
    <dbReference type="NCBI Taxonomy" id="1826607"/>
    <lineage>
        <taxon>Bacteria</taxon>
        <taxon>Pseudomonadati</taxon>
        <taxon>Pseudomonadota</taxon>
        <taxon>Alphaproteobacteria</taxon>
        <taxon>Rhodobacterales</taxon>
        <taxon>Paracoccaceae</taxon>
    </lineage>
</organism>
<accession>A0A316GC57</accession>
<dbReference type="RefSeq" id="WP_109757442.1">
    <property type="nucleotide sequence ID" value="NZ_CP034588.1"/>
</dbReference>
<dbReference type="SUPFAM" id="SSF53474">
    <property type="entry name" value="alpha/beta-Hydrolases"/>
    <property type="match status" value="1"/>
</dbReference>
<name>A0A316GC57_9RHOB</name>
<evidence type="ECO:0000259" key="1">
    <source>
        <dbReference type="Pfam" id="PF12146"/>
    </source>
</evidence>
<dbReference type="PANTHER" id="PTHR12277">
    <property type="entry name" value="ALPHA/BETA HYDROLASE DOMAIN-CONTAINING PROTEIN"/>
    <property type="match status" value="1"/>
</dbReference>
<evidence type="ECO:0008006" key="5">
    <source>
        <dbReference type="Google" id="ProtNLM"/>
    </source>
</evidence>
<dbReference type="PANTHER" id="PTHR12277:SF81">
    <property type="entry name" value="PROTEIN ABHD13"/>
    <property type="match status" value="1"/>
</dbReference>
<dbReference type="KEGG" id="salo:EF888_03320"/>
<dbReference type="AlphaFoldDB" id="A0A316GC57"/>
<dbReference type="OrthoDB" id="9798884at2"/>
<keyword evidence="4" id="KW-1185">Reference proteome</keyword>
<evidence type="ECO:0000259" key="2">
    <source>
        <dbReference type="Pfam" id="PF12697"/>
    </source>
</evidence>
<dbReference type="Proteomes" id="UP000245390">
    <property type="component" value="Unassembled WGS sequence"/>
</dbReference>
<dbReference type="InterPro" id="IPR029058">
    <property type="entry name" value="AB_hydrolase_fold"/>
</dbReference>
<dbReference type="Pfam" id="PF12146">
    <property type="entry name" value="Hydrolase_4"/>
    <property type="match status" value="1"/>
</dbReference>
<dbReference type="InterPro" id="IPR000073">
    <property type="entry name" value="AB_hydrolase_1"/>
</dbReference>
<comment type="caution">
    <text evidence="3">The sequence shown here is derived from an EMBL/GenBank/DDBJ whole genome shotgun (WGS) entry which is preliminary data.</text>
</comment>
<proteinExistence type="predicted"/>
<sequence length="257" mass="28097">MLSTLVSLVATSYVAWYIERYEKMAVYPFDSTYTTPDASGEPRLQETWVETTDGARLLVWRADPAPGKPTVLYLMGNAGGLSERSDRFRRFLDQGFGIVAPAYRGSSGSTGRPEEPVLIADALALARSEAGPLVLYGESLGAAVAIRVAAEGVGRRLILEAPFTSVPDLLHAQYPEEDLSHLVTQKWDSLAAIEKVTLPLLVVHGDRDHLVPFEMGRRIHDRAGSKKKQFLKVPGAGHSGLWTTDTQLALFGFLSED</sequence>
<feature type="domain" description="Serine aminopeptidase S33" evidence="1">
    <location>
        <begin position="191"/>
        <end position="239"/>
    </location>
</feature>
<protein>
    <recommendedName>
        <fullName evidence="5">Serine aminopeptidase S33 domain-containing protein</fullName>
    </recommendedName>
</protein>
<dbReference type="Gene3D" id="3.40.50.1820">
    <property type="entry name" value="alpha/beta hydrolase"/>
    <property type="match status" value="1"/>
</dbReference>
<evidence type="ECO:0000313" key="4">
    <source>
        <dbReference type="Proteomes" id="UP000245390"/>
    </source>
</evidence>
<dbReference type="Pfam" id="PF12697">
    <property type="entry name" value="Abhydrolase_6"/>
    <property type="match status" value="1"/>
</dbReference>
<dbReference type="EMBL" id="QGGV01000001">
    <property type="protein sequence ID" value="PWK58559.1"/>
    <property type="molecule type" value="Genomic_DNA"/>
</dbReference>
<reference evidence="3 4" key="1">
    <citation type="submission" date="2018-05" db="EMBL/GenBank/DDBJ databases">
        <title>Genomic Encyclopedia of Type Strains, Phase IV (KMG-IV): sequencing the most valuable type-strain genomes for metagenomic binning, comparative biology and taxonomic classification.</title>
        <authorList>
            <person name="Goeker M."/>
        </authorList>
    </citation>
    <scope>NUCLEOTIDE SEQUENCE [LARGE SCALE GENOMIC DNA]</scope>
    <source>
        <strain evidence="3 4">DSM 103371</strain>
    </source>
</reference>
<dbReference type="InterPro" id="IPR022742">
    <property type="entry name" value="Hydrolase_4"/>
</dbReference>
<gene>
    <name evidence="3" type="ORF">C8D95_101373</name>
</gene>
<evidence type="ECO:0000313" key="3">
    <source>
        <dbReference type="EMBL" id="PWK58559.1"/>
    </source>
</evidence>
<feature type="domain" description="AB hydrolase-1" evidence="2">
    <location>
        <begin position="86"/>
        <end position="167"/>
    </location>
</feature>